<accession>A0A1V5MIL0</accession>
<dbReference type="SUPFAM" id="SSF55060">
    <property type="entry name" value="GHMP Kinase, C-terminal domain"/>
    <property type="match status" value="1"/>
</dbReference>
<evidence type="ECO:0000259" key="14">
    <source>
        <dbReference type="Pfam" id="PF10509"/>
    </source>
</evidence>
<dbReference type="InterPro" id="IPR013750">
    <property type="entry name" value="GHMP_kinase_C_dom"/>
</dbReference>
<dbReference type="InterPro" id="IPR036554">
    <property type="entry name" value="GHMP_kinase_C_sf"/>
</dbReference>
<dbReference type="InterPro" id="IPR006203">
    <property type="entry name" value="GHMP_knse_ATP-bd_CS"/>
</dbReference>
<keyword evidence="2" id="KW-0963">Cytoplasm</keyword>
<dbReference type="FunFam" id="3.30.70.890:FF:000001">
    <property type="entry name" value="Galactokinase"/>
    <property type="match status" value="1"/>
</dbReference>
<keyword evidence="10" id="KW-0119">Carbohydrate metabolism</keyword>
<evidence type="ECO:0000256" key="1">
    <source>
        <dbReference type="ARBA" id="ARBA00006566"/>
    </source>
</evidence>
<evidence type="ECO:0000313" key="15">
    <source>
        <dbReference type="EMBL" id="OPZ93078.1"/>
    </source>
</evidence>
<dbReference type="PANTHER" id="PTHR10457">
    <property type="entry name" value="MEVALONATE KINASE/GALACTOKINASE"/>
    <property type="match status" value="1"/>
</dbReference>
<dbReference type="GO" id="GO:0006012">
    <property type="term" value="P:galactose metabolic process"/>
    <property type="evidence" value="ECO:0007669"/>
    <property type="project" value="UniProtKB-UniRule"/>
</dbReference>
<evidence type="ECO:0000256" key="2">
    <source>
        <dbReference type="ARBA" id="ARBA00022490"/>
    </source>
</evidence>
<dbReference type="GO" id="GO:0005524">
    <property type="term" value="F:ATP binding"/>
    <property type="evidence" value="ECO:0007669"/>
    <property type="project" value="UniProtKB-UniRule"/>
</dbReference>
<gene>
    <name evidence="15" type="primary">galK_1</name>
    <name evidence="15" type="ORF">BWY73_00493</name>
</gene>
<keyword evidence="6 15" id="KW-0418">Kinase</keyword>
<dbReference type="InterPro" id="IPR019539">
    <property type="entry name" value="GalKase_N"/>
</dbReference>
<organism evidence="15">
    <name type="scientific">candidate division TA06 bacterium ADurb.Bin417</name>
    <dbReference type="NCBI Taxonomy" id="1852828"/>
    <lineage>
        <taxon>Bacteria</taxon>
        <taxon>Bacteria division TA06</taxon>
    </lineage>
</organism>
<evidence type="ECO:0000256" key="3">
    <source>
        <dbReference type="ARBA" id="ARBA00022679"/>
    </source>
</evidence>
<comment type="similarity">
    <text evidence="1">Belongs to the GHMP kinase family. GalK subfamily.</text>
</comment>
<evidence type="ECO:0000256" key="8">
    <source>
        <dbReference type="ARBA" id="ARBA00022842"/>
    </source>
</evidence>
<dbReference type="GO" id="GO:0046872">
    <property type="term" value="F:metal ion binding"/>
    <property type="evidence" value="ECO:0007669"/>
    <property type="project" value="UniProtKB-KW"/>
</dbReference>
<dbReference type="Pfam" id="PF08544">
    <property type="entry name" value="GHMP_kinases_C"/>
    <property type="match status" value="1"/>
</dbReference>
<dbReference type="PIRSF" id="PIRSF000530">
    <property type="entry name" value="Galactokinase"/>
    <property type="match status" value="1"/>
</dbReference>
<evidence type="ECO:0000256" key="9">
    <source>
        <dbReference type="ARBA" id="ARBA00023144"/>
    </source>
</evidence>
<evidence type="ECO:0000256" key="4">
    <source>
        <dbReference type="ARBA" id="ARBA00022723"/>
    </source>
</evidence>
<evidence type="ECO:0000256" key="11">
    <source>
        <dbReference type="NCBIfam" id="TIGR00131"/>
    </source>
</evidence>
<dbReference type="Pfam" id="PF10509">
    <property type="entry name" value="GalKase_gal_bdg"/>
    <property type="match status" value="1"/>
</dbReference>
<dbReference type="InterPro" id="IPR020568">
    <property type="entry name" value="Ribosomal_Su5_D2-typ_SF"/>
</dbReference>
<keyword evidence="4" id="KW-0479">Metal-binding</keyword>
<evidence type="ECO:0000259" key="12">
    <source>
        <dbReference type="Pfam" id="PF00288"/>
    </source>
</evidence>
<feature type="domain" description="GHMP kinase N-terminal" evidence="12">
    <location>
        <begin position="74"/>
        <end position="160"/>
    </location>
</feature>
<comment type="caution">
    <text evidence="15">The sequence shown here is derived from an EMBL/GenBank/DDBJ whole genome shotgun (WGS) entry which is preliminary data.</text>
</comment>
<dbReference type="Gene3D" id="3.30.70.890">
    <property type="entry name" value="GHMP kinase, C-terminal domain"/>
    <property type="match status" value="1"/>
</dbReference>
<feature type="domain" description="GHMP kinase C-terminal" evidence="13">
    <location>
        <begin position="267"/>
        <end position="345"/>
    </location>
</feature>
<dbReference type="Pfam" id="PF00288">
    <property type="entry name" value="GHMP_kinases_N"/>
    <property type="match status" value="1"/>
</dbReference>
<keyword evidence="9" id="KW-0299">Galactose metabolism</keyword>
<dbReference type="InterPro" id="IPR006206">
    <property type="entry name" value="Mevalonate/galactokinase"/>
</dbReference>
<evidence type="ECO:0000256" key="10">
    <source>
        <dbReference type="ARBA" id="ARBA00023277"/>
    </source>
</evidence>
<protein>
    <recommendedName>
        <fullName evidence="11">Galactokinase</fullName>
        <ecNumber evidence="11">2.7.1.6</ecNumber>
    </recommendedName>
</protein>
<dbReference type="InterPro" id="IPR000705">
    <property type="entry name" value="Galactokinase"/>
</dbReference>
<keyword evidence="7" id="KW-0067">ATP-binding</keyword>
<name>A0A1V5MIL0_UNCT6</name>
<evidence type="ECO:0000256" key="5">
    <source>
        <dbReference type="ARBA" id="ARBA00022741"/>
    </source>
</evidence>
<keyword evidence="8" id="KW-0460">Magnesium</keyword>
<dbReference type="InterPro" id="IPR006204">
    <property type="entry name" value="GHMP_kinase_N_dom"/>
</dbReference>
<sequence>MVTAQSPGRVEILGNHTDYNEGFVLLAAIDLRTTVSGRRASGSRGRIFSARLDQSCEFSLDRVEKDPERAWADYPKGVVRELRRLGVSLPGFEARIESALPFGAGLSSSAALELAFGFFLQGLAGFDLSRLEMVKLCRRAENEFVGVGCGILDQFGCAFGRADSLLWLDCRTLDYEVFRLPARAAVVVCDSGRGRRLAASGYNRRRRECSAALDFFAGRRPGLAALRDLEPEDFRRLAPGLADPALRNRAEHVVNENRRVREAAGVLRRGDLARLGELMRASHSSSRDLFENSTPELDFLVETAYRQPGIIGAKLSGAGWGGATVNLVAAGAAGDFARRLRAAFRAEFGREPAVYLASIPDGAGLVND</sequence>
<dbReference type="PANTHER" id="PTHR10457:SF7">
    <property type="entry name" value="GALACTOKINASE-RELATED"/>
    <property type="match status" value="1"/>
</dbReference>
<evidence type="ECO:0000256" key="6">
    <source>
        <dbReference type="ARBA" id="ARBA00022777"/>
    </source>
</evidence>
<dbReference type="EMBL" id="MWAK01000046">
    <property type="protein sequence ID" value="OPZ93078.1"/>
    <property type="molecule type" value="Genomic_DNA"/>
</dbReference>
<keyword evidence="5" id="KW-0547">Nucleotide-binding</keyword>
<dbReference type="GO" id="GO:0004335">
    <property type="term" value="F:galactokinase activity"/>
    <property type="evidence" value="ECO:0007669"/>
    <property type="project" value="UniProtKB-UniRule"/>
</dbReference>
<dbReference type="PRINTS" id="PR00473">
    <property type="entry name" value="GALCTOKINASE"/>
</dbReference>
<dbReference type="NCBIfam" id="TIGR00131">
    <property type="entry name" value="gal_kin"/>
    <property type="match status" value="1"/>
</dbReference>
<reference evidence="15" key="1">
    <citation type="submission" date="2017-02" db="EMBL/GenBank/DDBJ databases">
        <title>Delving into the versatile metabolic prowess of the omnipresent phylum Bacteroidetes.</title>
        <authorList>
            <person name="Nobu M.K."/>
            <person name="Mei R."/>
            <person name="Narihiro T."/>
            <person name="Kuroda K."/>
            <person name="Liu W.-T."/>
        </authorList>
    </citation>
    <scope>NUCLEOTIDE SEQUENCE</scope>
    <source>
        <strain evidence="15">ADurb.Bin417</strain>
    </source>
</reference>
<evidence type="ECO:0000259" key="13">
    <source>
        <dbReference type="Pfam" id="PF08544"/>
    </source>
</evidence>
<feature type="domain" description="Galactokinase N-terminal" evidence="14">
    <location>
        <begin position="3"/>
        <end position="38"/>
    </location>
</feature>
<dbReference type="PRINTS" id="PR00959">
    <property type="entry name" value="MEVGALKINASE"/>
</dbReference>
<dbReference type="AlphaFoldDB" id="A0A1V5MIL0"/>
<dbReference type="GO" id="GO:0005829">
    <property type="term" value="C:cytosol"/>
    <property type="evidence" value="ECO:0007669"/>
    <property type="project" value="TreeGrafter"/>
</dbReference>
<dbReference type="SUPFAM" id="SSF54211">
    <property type="entry name" value="Ribosomal protein S5 domain 2-like"/>
    <property type="match status" value="1"/>
</dbReference>
<dbReference type="Gene3D" id="3.30.230.10">
    <property type="match status" value="1"/>
</dbReference>
<evidence type="ECO:0000256" key="7">
    <source>
        <dbReference type="ARBA" id="ARBA00022840"/>
    </source>
</evidence>
<dbReference type="FunFam" id="3.30.230.10:FF:000017">
    <property type="entry name" value="Galactokinase"/>
    <property type="match status" value="1"/>
</dbReference>
<dbReference type="EC" id="2.7.1.6" evidence="11"/>
<keyword evidence="3 15" id="KW-0808">Transferase</keyword>
<proteinExistence type="inferred from homology"/>
<dbReference type="PROSITE" id="PS00627">
    <property type="entry name" value="GHMP_KINASES_ATP"/>
    <property type="match status" value="1"/>
</dbReference>
<dbReference type="Proteomes" id="UP000485484">
    <property type="component" value="Unassembled WGS sequence"/>
</dbReference>
<dbReference type="InterPro" id="IPR014721">
    <property type="entry name" value="Ribsml_uS5_D2-typ_fold_subgr"/>
</dbReference>